<dbReference type="Gene3D" id="1.25.10.10">
    <property type="entry name" value="Leucine-rich Repeat Variant"/>
    <property type="match status" value="1"/>
</dbReference>
<dbReference type="PANTHER" id="PTHR46263:SF1">
    <property type="entry name" value="ARMADILLO REPEAT-CONTAINING PROTEIN 7"/>
    <property type="match status" value="1"/>
</dbReference>
<protein>
    <submittedName>
        <fullName evidence="1">Armadillo repeat-containing protein 7</fullName>
    </submittedName>
</protein>
<organism evidence="1">
    <name type="scientific">Apis cerana</name>
    <name type="common">Indian honeybee</name>
    <dbReference type="NCBI Taxonomy" id="7461"/>
    <lineage>
        <taxon>Eukaryota</taxon>
        <taxon>Metazoa</taxon>
        <taxon>Ecdysozoa</taxon>
        <taxon>Arthropoda</taxon>
        <taxon>Hexapoda</taxon>
        <taxon>Insecta</taxon>
        <taxon>Pterygota</taxon>
        <taxon>Neoptera</taxon>
        <taxon>Endopterygota</taxon>
        <taxon>Hymenoptera</taxon>
        <taxon>Apocrita</taxon>
        <taxon>Aculeata</taxon>
        <taxon>Apoidea</taxon>
        <taxon>Anthophila</taxon>
        <taxon>Apidae</taxon>
        <taxon>Apis</taxon>
    </lineage>
</organism>
<sequence length="183" mass="20968">MFTSKEQLIKRTGKNSIGRYDFLKLLATEFKTTKSKDAKEQVLANLANFAYDPINYGYIRQLKIIDLFLHTLSEDNLKLVRFAVGGICNVCVDPINKLYILRNQGIRLLTSLLSLQDEDIILSVITILIFLINPDSKNEVTTELIEKLSHLSNCKNKRIKNLITIFFNDCIIIKDKIENSKSI</sequence>
<gene>
    <name evidence="1" type="ORF">ACCB02625</name>
</gene>
<dbReference type="PANTHER" id="PTHR46263">
    <property type="entry name" value="ARMADILLO REPEAT-CONTAINING PROTEIN 7"/>
    <property type="match status" value="1"/>
</dbReference>
<proteinExistence type="evidence at transcript level"/>
<accession>V9IG13</accession>
<reference evidence="1" key="1">
    <citation type="submission" date="2011-11" db="EMBL/GenBank/DDBJ databases">
        <title>Decoding the brain transcriptome of the Eastern honeybee (Apis cerana) based on pyrosequencing.</title>
        <authorList>
            <person name="Sun L."/>
            <person name="Zheng H."/>
            <person name="Wang Y."/>
            <person name="Xie X."/>
            <person name="Zhu Y."/>
            <person name="Gu W."/>
            <person name="Wang S."/>
        </authorList>
    </citation>
    <scope>NUCLEOTIDE SEQUENCE</scope>
    <source>
        <tissue evidence="1">Brain</tissue>
    </source>
</reference>
<dbReference type="InterPro" id="IPR042462">
    <property type="entry name" value="ARMC7"/>
</dbReference>
<dbReference type="InterPro" id="IPR016024">
    <property type="entry name" value="ARM-type_fold"/>
</dbReference>
<name>V9IG13_APICE</name>
<dbReference type="SUPFAM" id="SSF48371">
    <property type="entry name" value="ARM repeat"/>
    <property type="match status" value="1"/>
</dbReference>
<dbReference type="EMBL" id="JR041419">
    <property type="protein sequence ID" value="AEY59441.1"/>
    <property type="molecule type" value="mRNA"/>
</dbReference>
<evidence type="ECO:0000313" key="1">
    <source>
        <dbReference type="EMBL" id="AEY59441.1"/>
    </source>
</evidence>
<dbReference type="InterPro" id="IPR011989">
    <property type="entry name" value="ARM-like"/>
</dbReference>
<dbReference type="AlphaFoldDB" id="V9IG13"/>